<dbReference type="Proteomes" id="UP001165367">
    <property type="component" value="Unassembled WGS sequence"/>
</dbReference>
<name>A0ABS9KSG0_9BACT</name>
<protein>
    <recommendedName>
        <fullName evidence="3">DUF4145 domain-containing protein</fullName>
    </recommendedName>
</protein>
<accession>A0ABS9KSG0</accession>
<evidence type="ECO:0000313" key="1">
    <source>
        <dbReference type="EMBL" id="MCG2615254.1"/>
    </source>
</evidence>
<evidence type="ECO:0000313" key="2">
    <source>
        <dbReference type="Proteomes" id="UP001165367"/>
    </source>
</evidence>
<comment type="caution">
    <text evidence="1">The sequence shown here is derived from an EMBL/GenBank/DDBJ whole genome shotgun (WGS) entry which is preliminary data.</text>
</comment>
<evidence type="ECO:0008006" key="3">
    <source>
        <dbReference type="Google" id="ProtNLM"/>
    </source>
</evidence>
<gene>
    <name evidence="1" type="ORF">LZZ85_13215</name>
</gene>
<reference evidence="1" key="1">
    <citation type="submission" date="2022-01" db="EMBL/GenBank/DDBJ databases">
        <authorList>
            <person name="Jo J.-H."/>
            <person name="Im W.-T."/>
        </authorList>
    </citation>
    <scope>NUCLEOTIDE SEQUENCE</scope>
    <source>
        <strain evidence="1">NA20</strain>
    </source>
</reference>
<dbReference type="EMBL" id="JAKLTR010000007">
    <property type="protein sequence ID" value="MCG2615254.1"/>
    <property type="molecule type" value="Genomic_DNA"/>
</dbReference>
<organism evidence="1 2">
    <name type="scientific">Terrimonas ginsenosidimutans</name>
    <dbReference type="NCBI Taxonomy" id="2908004"/>
    <lineage>
        <taxon>Bacteria</taxon>
        <taxon>Pseudomonadati</taxon>
        <taxon>Bacteroidota</taxon>
        <taxon>Chitinophagia</taxon>
        <taxon>Chitinophagales</taxon>
        <taxon>Chitinophagaceae</taxon>
        <taxon>Terrimonas</taxon>
    </lineage>
</organism>
<sequence>MKKVSERIYLKPVVDDDVKGVFKLVQRLVDLAYYEYEFFDLACMKALFALELALKKRYRQLATAGFANPAQWSLKRYLQWFLENGYFETESADYLDQLRYIRNHFAHPEAHSFGGSIISWHITAASGLINDLYEDKDLRADRKRETSRLNSALNRIVQHGASLQIPGKERQSVYAFLIAFLNNKQTPNRYHFVYKPLFKIPAQYAAGDPIQPTTAYYFNCTEVRLSQNGVGGFDENGREIFQLSPPLADDLGDIEEWYRQYNNYIGTLPHFPIIDSQNIVSIGSKLLARFHKDDA</sequence>
<dbReference type="RefSeq" id="WP_237872438.1">
    <property type="nucleotide sequence ID" value="NZ_JAKLTR010000007.1"/>
</dbReference>
<proteinExistence type="predicted"/>
<keyword evidence="2" id="KW-1185">Reference proteome</keyword>